<evidence type="ECO:0000313" key="1">
    <source>
        <dbReference type="EMBL" id="MBU7599692.1"/>
    </source>
</evidence>
<sequence>MNGDDHPTLPPLRLPPEAELARAALASPLLVRAVSLARWAKGGIRVGAGGELLGDQLLSAAEHLGLEGEDARALAAEAWNIAVDVDLVDIVEDEPAEDYGPMPDADEAVALATPGEELEAFDTSGPSDVLAVWEGVFGVMVGDAAMPNMEDLLEELTGGEGGFDPQNPDSAELDWDPQAEADLLDSALANLYVLTASENLMGEDPAPPIPLPVLASSLAVPEDVEEPTEEMLAEVSAVMMRLDDQFRILEPTGAVEYRPIDEELLVEAGEEDWAGSADPDSPDEDEDVSRYGVVRLTPLGQYGVRQLMEDEGVHAPLVGELSGLEAQELFGEIADHYPEPAALAELTEWIAVREPLAAVRELLAAARGEDELAPWRRLLCQQILAAAGQEVEPALREVLEDEQLGGLARVWLAEHGADDVPPPSEDMVFWLTVDTFAAQLVGELTEEQSLEVQELMRGLVDQHSGFFERVWRVPHPATAEVLEAMGRLHPDRQAAKEARKAAHRARSLG</sequence>
<evidence type="ECO:0000313" key="2">
    <source>
        <dbReference type="Proteomes" id="UP000694501"/>
    </source>
</evidence>
<proteinExistence type="predicted"/>
<gene>
    <name evidence="1" type="ORF">JGS22_019205</name>
</gene>
<name>A0A949N731_9ACTN</name>
<reference evidence="1" key="1">
    <citation type="submission" date="2021-06" db="EMBL/GenBank/DDBJ databases">
        <title>Sequencing of actinobacteria type strains.</title>
        <authorList>
            <person name="Nguyen G.-S."/>
            <person name="Wentzel A."/>
        </authorList>
    </citation>
    <scope>NUCLEOTIDE SEQUENCE</scope>
    <source>
        <strain evidence="1">P38-E01</strain>
    </source>
</reference>
<protein>
    <submittedName>
        <fullName evidence="1">Uncharacterized protein</fullName>
    </submittedName>
</protein>
<dbReference type="EMBL" id="JAELVF020000001">
    <property type="protein sequence ID" value="MBU7599692.1"/>
    <property type="molecule type" value="Genomic_DNA"/>
</dbReference>
<dbReference type="AlphaFoldDB" id="A0A949N731"/>
<dbReference type="RefSeq" id="WP_211038828.1">
    <property type="nucleotide sequence ID" value="NZ_JAELVF020000001.1"/>
</dbReference>
<organism evidence="1 2">
    <name type="scientific">Streptomyces tardus</name>
    <dbReference type="NCBI Taxonomy" id="2780544"/>
    <lineage>
        <taxon>Bacteria</taxon>
        <taxon>Bacillati</taxon>
        <taxon>Actinomycetota</taxon>
        <taxon>Actinomycetes</taxon>
        <taxon>Kitasatosporales</taxon>
        <taxon>Streptomycetaceae</taxon>
        <taxon>Streptomyces</taxon>
    </lineage>
</organism>
<keyword evidence="2" id="KW-1185">Reference proteome</keyword>
<dbReference type="Proteomes" id="UP000694501">
    <property type="component" value="Unassembled WGS sequence"/>
</dbReference>
<comment type="caution">
    <text evidence="1">The sequence shown here is derived from an EMBL/GenBank/DDBJ whole genome shotgun (WGS) entry which is preliminary data.</text>
</comment>
<accession>A0A949N731</accession>